<evidence type="ECO:0000313" key="2">
    <source>
        <dbReference type="EMBL" id="VEL43795.1"/>
    </source>
</evidence>
<accession>A0A3S5C9C3</accession>
<protein>
    <recommendedName>
        <fullName evidence="1">Dynein heavy chain 3 AAA+ lid domain-containing protein</fullName>
    </recommendedName>
</protein>
<dbReference type="GO" id="GO:0007018">
    <property type="term" value="P:microtubule-based movement"/>
    <property type="evidence" value="ECO:0007669"/>
    <property type="project" value="InterPro"/>
</dbReference>
<dbReference type="GO" id="GO:0030286">
    <property type="term" value="C:dynein complex"/>
    <property type="evidence" value="ECO:0007669"/>
    <property type="project" value="InterPro"/>
</dbReference>
<sequence length="57" mass="6358">MSMINCPAPVQKMSLSVVEAAMAFHTRVAASFLPTAVKFHYSFNLRDLSNIFQVIIL</sequence>
<reference evidence="2" key="1">
    <citation type="submission" date="2018-11" db="EMBL/GenBank/DDBJ databases">
        <authorList>
            <consortium name="Pathogen Informatics"/>
        </authorList>
    </citation>
    <scope>NUCLEOTIDE SEQUENCE</scope>
</reference>
<dbReference type="Gene3D" id="1.20.920.30">
    <property type="match status" value="1"/>
</dbReference>
<evidence type="ECO:0000259" key="1">
    <source>
        <dbReference type="Pfam" id="PF17857"/>
    </source>
</evidence>
<dbReference type="GO" id="GO:0051959">
    <property type="term" value="F:dynein light intermediate chain binding"/>
    <property type="evidence" value="ECO:0007669"/>
    <property type="project" value="InterPro"/>
</dbReference>
<name>A0A3S5C9C3_9PLAT</name>
<feature type="domain" description="Dynein heavy chain 3 AAA+ lid" evidence="1">
    <location>
        <begin position="18"/>
        <end position="56"/>
    </location>
</feature>
<dbReference type="PANTHER" id="PTHR22878">
    <property type="entry name" value="DYNEIN HEAVY CHAIN 6, AXONEMAL-LIKE-RELATED"/>
    <property type="match status" value="1"/>
</dbReference>
<dbReference type="InterPro" id="IPR041589">
    <property type="entry name" value="DNAH3_AAA_lid_1"/>
</dbReference>
<dbReference type="InterPro" id="IPR026983">
    <property type="entry name" value="DHC"/>
</dbReference>
<dbReference type="Pfam" id="PF17857">
    <property type="entry name" value="AAA_lid_1"/>
    <property type="match status" value="1"/>
</dbReference>
<comment type="caution">
    <text evidence="2">The sequence shown here is derived from an EMBL/GenBank/DDBJ whole genome shotgun (WGS) entry which is preliminary data.</text>
</comment>
<organism evidence="2 3">
    <name type="scientific">Protopolystoma xenopodis</name>
    <dbReference type="NCBI Taxonomy" id="117903"/>
    <lineage>
        <taxon>Eukaryota</taxon>
        <taxon>Metazoa</taxon>
        <taxon>Spiralia</taxon>
        <taxon>Lophotrochozoa</taxon>
        <taxon>Platyhelminthes</taxon>
        <taxon>Monogenea</taxon>
        <taxon>Polyopisthocotylea</taxon>
        <taxon>Polystomatidea</taxon>
        <taxon>Polystomatidae</taxon>
        <taxon>Protopolystoma</taxon>
    </lineage>
</organism>
<dbReference type="EMBL" id="CAAALY010285256">
    <property type="protein sequence ID" value="VEL43795.1"/>
    <property type="molecule type" value="Genomic_DNA"/>
</dbReference>
<keyword evidence="3" id="KW-1185">Reference proteome</keyword>
<evidence type="ECO:0000313" key="3">
    <source>
        <dbReference type="Proteomes" id="UP000784294"/>
    </source>
</evidence>
<dbReference type="Proteomes" id="UP000784294">
    <property type="component" value="Unassembled WGS sequence"/>
</dbReference>
<proteinExistence type="predicted"/>
<dbReference type="OrthoDB" id="447173at2759"/>
<gene>
    <name evidence="2" type="ORF">PXEA_LOCUS37235</name>
</gene>
<dbReference type="GO" id="GO:0045505">
    <property type="term" value="F:dynein intermediate chain binding"/>
    <property type="evidence" value="ECO:0007669"/>
    <property type="project" value="InterPro"/>
</dbReference>
<dbReference type="AlphaFoldDB" id="A0A3S5C9C3"/>